<feature type="transmembrane region" description="Helical" evidence="1">
    <location>
        <begin position="101"/>
        <end position="123"/>
    </location>
</feature>
<proteinExistence type="predicted"/>
<name>A0A147GR19_9BURK</name>
<evidence type="ECO:0000313" key="3">
    <source>
        <dbReference type="Proteomes" id="UP000072741"/>
    </source>
</evidence>
<sequence length="128" mass="13262">MKYVSIVALLIAGIIHLLPVPGVMGVSTVTRLYAIEVNNSNTAILLQHRALMFGVLGVLMLCAVALPWLRVTALTVGLFSAASFIAVATAVGGYNPAIARVVVADVVASVLLAAGLVAELWLIGRKVA</sequence>
<dbReference type="Proteomes" id="UP000072741">
    <property type="component" value="Unassembled WGS sequence"/>
</dbReference>
<evidence type="ECO:0000313" key="2">
    <source>
        <dbReference type="EMBL" id="KTT18595.1"/>
    </source>
</evidence>
<comment type="caution">
    <text evidence="2">The sequence shown here is derived from an EMBL/GenBank/DDBJ whole genome shotgun (WGS) entry which is preliminary data.</text>
</comment>
<reference evidence="2 3" key="1">
    <citation type="journal article" date="2016" name="Front. Microbiol.">
        <title>Genomic Resource of Rice Seed Associated Bacteria.</title>
        <authorList>
            <person name="Midha S."/>
            <person name="Bansal K."/>
            <person name="Sharma S."/>
            <person name="Kumar N."/>
            <person name="Patil P.P."/>
            <person name="Chaudhry V."/>
            <person name="Patil P.B."/>
        </authorList>
    </citation>
    <scope>NUCLEOTIDE SEQUENCE [LARGE SCALE GENOMIC DNA]</scope>
    <source>
        <strain evidence="2 3">NS331</strain>
    </source>
</reference>
<keyword evidence="1" id="KW-0812">Transmembrane</keyword>
<keyword evidence="1" id="KW-1133">Transmembrane helix</keyword>
<dbReference type="EMBL" id="LDSL01000101">
    <property type="protein sequence ID" value="KTT18595.1"/>
    <property type="molecule type" value="Genomic_DNA"/>
</dbReference>
<protein>
    <recommendedName>
        <fullName evidence="4">Phosphopantetheine adenylyltransferase</fullName>
    </recommendedName>
</protein>
<organism evidence="2 3">
    <name type="scientific">Pseudacidovorax intermedius</name>
    <dbReference type="NCBI Taxonomy" id="433924"/>
    <lineage>
        <taxon>Bacteria</taxon>
        <taxon>Pseudomonadati</taxon>
        <taxon>Pseudomonadota</taxon>
        <taxon>Betaproteobacteria</taxon>
        <taxon>Burkholderiales</taxon>
        <taxon>Comamonadaceae</taxon>
        <taxon>Pseudacidovorax</taxon>
    </lineage>
</organism>
<gene>
    <name evidence="2" type="ORF">NS331_15965</name>
</gene>
<dbReference type="RefSeq" id="WP_058642957.1">
    <property type="nucleotide sequence ID" value="NZ_LDSL01000101.1"/>
</dbReference>
<feature type="transmembrane region" description="Helical" evidence="1">
    <location>
        <begin position="49"/>
        <end position="69"/>
    </location>
</feature>
<keyword evidence="3" id="KW-1185">Reference proteome</keyword>
<accession>A0A147GR19</accession>
<dbReference type="AlphaFoldDB" id="A0A147GR19"/>
<evidence type="ECO:0000256" key="1">
    <source>
        <dbReference type="SAM" id="Phobius"/>
    </source>
</evidence>
<keyword evidence="1" id="KW-0472">Membrane</keyword>
<dbReference type="OrthoDB" id="1495227at2"/>
<feature type="transmembrane region" description="Helical" evidence="1">
    <location>
        <begin position="76"/>
        <end position="95"/>
    </location>
</feature>
<evidence type="ECO:0008006" key="4">
    <source>
        <dbReference type="Google" id="ProtNLM"/>
    </source>
</evidence>